<keyword evidence="2" id="KW-0812">Transmembrane</keyword>
<proteinExistence type="predicted"/>
<evidence type="ECO:0000259" key="3">
    <source>
        <dbReference type="PROSITE" id="PS50011"/>
    </source>
</evidence>
<evidence type="ECO:0000313" key="4">
    <source>
        <dbReference type="EMBL" id="GIL71034.1"/>
    </source>
</evidence>
<dbReference type="Pfam" id="PF07714">
    <property type="entry name" value="PK_Tyr_Ser-Thr"/>
    <property type="match status" value="1"/>
</dbReference>
<evidence type="ECO:0000313" key="5">
    <source>
        <dbReference type="EMBL" id="GIL98737.1"/>
    </source>
</evidence>
<dbReference type="Proteomes" id="UP000722791">
    <property type="component" value="Unassembled WGS sequence"/>
</dbReference>
<dbReference type="InterPro" id="IPR008271">
    <property type="entry name" value="Ser/Thr_kinase_AS"/>
</dbReference>
<organism evidence="4 6">
    <name type="scientific">Volvox reticuliferus</name>
    <dbReference type="NCBI Taxonomy" id="1737510"/>
    <lineage>
        <taxon>Eukaryota</taxon>
        <taxon>Viridiplantae</taxon>
        <taxon>Chlorophyta</taxon>
        <taxon>core chlorophytes</taxon>
        <taxon>Chlorophyceae</taxon>
        <taxon>CS clade</taxon>
        <taxon>Chlamydomonadales</taxon>
        <taxon>Volvocaceae</taxon>
        <taxon>Volvox</taxon>
    </lineage>
</organism>
<reference evidence="4" key="1">
    <citation type="journal article" date="2021" name="Proc. Natl. Acad. Sci. U.S.A.">
        <title>Three genomes in the algal genus Volvox reveal the fate of a haploid sex-determining region after a transition to homothallism.</title>
        <authorList>
            <person name="Yamamoto K."/>
            <person name="Hamaji T."/>
            <person name="Kawai-Toyooka H."/>
            <person name="Matsuzaki R."/>
            <person name="Takahashi F."/>
            <person name="Nishimura Y."/>
            <person name="Kawachi M."/>
            <person name="Noguchi H."/>
            <person name="Minakuchi Y."/>
            <person name="Umen J.G."/>
            <person name="Toyoda A."/>
            <person name="Nozaki H."/>
        </authorList>
    </citation>
    <scope>NUCLEOTIDE SEQUENCE</scope>
    <source>
        <strain evidence="5">NIES-3785</strain>
        <strain evidence="4">NIES-3786</strain>
    </source>
</reference>
<dbReference type="GO" id="GO:0004674">
    <property type="term" value="F:protein serine/threonine kinase activity"/>
    <property type="evidence" value="ECO:0007669"/>
    <property type="project" value="TreeGrafter"/>
</dbReference>
<gene>
    <name evidence="4" type="ORF">Vretifemale_1675</name>
    <name evidence="5" type="ORF">Vretimale_4108</name>
</gene>
<protein>
    <recommendedName>
        <fullName evidence="3">Protein kinase domain-containing protein</fullName>
    </recommendedName>
</protein>
<dbReference type="EMBL" id="BNCP01000002">
    <property type="protein sequence ID" value="GIL71034.1"/>
    <property type="molecule type" value="Genomic_DNA"/>
</dbReference>
<feature type="transmembrane region" description="Helical" evidence="2">
    <location>
        <begin position="318"/>
        <end position="347"/>
    </location>
</feature>
<feature type="region of interest" description="Disordered" evidence="1">
    <location>
        <begin position="569"/>
        <end position="589"/>
    </location>
</feature>
<evidence type="ECO:0000256" key="1">
    <source>
        <dbReference type="SAM" id="MobiDB-lite"/>
    </source>
</evidence>
<dbReference type="AlphaFoldDB" id="A0A8J4C0Y1"/>
<feature type="compositionally biased region" description="Pro residues" evidence="1">
    <location>
        <begin position="277"/>
        <end position="287"/>
    </location>
</feature>
<feature type="region of interest" description="Disordered" evidence="1">
    <location>
        <begin position="776"/>
        <end position="799"/>
    </location>
</feature>
<dbReference type="SMART" id="SM00220">
    <property type="entry name" value="S_TKc"/>
    <property type="match status" value="1"/>
</dbReference>
<feature type="region of interest" description="Disordered" evidence="1">
    <location>
        <begin position="276"/>
        <end position="300"/>
    </location>
</feature>
<dbReference type="InterPro" id="IPR051681">
    <property type="entry name" value="Ser/Thr_Kinases-Pseudokinases"/>
</dbReference>
<dbReference type="GO" id="GO:0005524">
    <property type="term" value="F:ATP binding"/>
    <property type="evidence" value="ECO:0007669"/>
    <property type="project" value="InterPro"/>
</dbReference>
<dbReference type="OrthoDB" id="339325at2759"/>
<keyword evidence="6" id="KW-1185">Reference proteome</keyword>
<evidence type="ECO:0000313" key="6">
    <source>
        <dbReference type="Proteomes" id="UP000747110"/>
    </source>
</evidence>
<dbReference type="Gene3D" id="1.10.510.10">
    <property type="entry name" value="Transferase(Phosphotransferase) domain 1"/>
    <property type="match status" value="1"/>
</dbReference>
<name>A0A8J4C0Y1_9CHLO</name>
<accession>A0A8J4C0Y1</accession>
<dbReference type="SUPFAM" id="SSF56112">
    <property type="entry name" value="Protein kinase-like (PK-like)"/>
    <property type="match status" value="1"/>
</dbReference>
<dbReference type="PANTHER" id="PTHR44329:SF214">
    <property type="entry name" value="PROTEIN KINASE DOMAIN-CONTAINING PROTEIN"/>
    <property type="match status" value="1"/>
</dbReference>
<dbReference type="Proteomes" id="UP000747110">
    <property type="component" value="Unassembled WGS sequence"/>
</dbReference>
<dbReference type="PROSITE" id="PS50011">
    <property type="entry name" value="PROTEIN_KINASE_DOM"/>
    <property type="match status" value="1"/>
</dbReference>
<feature type="compositionally biased region" description="Basic and acidic residues" evidence="1">
    <location>
        <begin position="788"/>
        <end position="799"/>
    </location>
</feature>
<dbReference type="InterPro" id="IPR000719">
    <property type="entry name" value="Prot_kinase_dom"/>
</dbReference>
<dbReference type="EMBL" id="BNCQ01000005">
    <property type="protein sequence ID" value="GIL98737.1"/>
    <property type="molecule type" value="Genomic_DNA"/>
</dbReference>
<comment type="caution">
    <text evidence="4">The sequence shown here is derived from an EMBL/GenBank/DDBJ whole genome shotgun (WGS) entry which is preliminary data.</text>
</comment>
<dbReference type="PANTHER" id="PTHR44329">
    <property type="entry name" value="SERINE/THREONINE-PROTEIN KINASE TNNI3K-RELATED"/>
    <property type="match status" value="1"/>
</dbReference>
<feature type="transmembrane region" description="Helical" evidence="2">
    <location>
        <begin position="6"/>
        <end position="26"/>
    </location>
</feature>
<dbReference type="PROSITE" id="PS00108">
    <property type="entry name" value="PROTEIN_KINASE_ST"/>
    <property type="match status" value="1"/>
</dbReference>
<keyword evidence="2" id="KW-1133">Transmembrane helix</keyword>
<evidence type="ECO:0000256" key="2">
    <source>
        <dbReference type="SAM" id="Phobius"/>
    </source>
</evidence>
<feature type="domain" description="Protein kinase" evidence="3">
    <location>
        <begin position="472"/>
        <end position="764"/>
    </location>
</feature>
<keyword evidence="2" id="KW-0472">Membrane</keyword>
<dbReference type="InterPro" id="IPR011009">
    <property type="entry name" value="Kinase-like_dom_sf"/>
</dbReference>
<dbReference type="InterPro" id="IPR001245">
    <property type="entry name" value="Ser-Thr/Tyr_kinase_cat_dom"/>
</dbReference>
<dbReference type="Gene3D" id="3.30.200.20">
    <property type="entry name" value="Phosphorylase Kinase, domain 1"/>
    <property type="match status" value="1"/>
</dbReference>
<sequence>MMAFTTASSTIVLICRLKWLMLFLLISCKQFSCSRQAPIRNGVDFARALAVSNVEIILVENDLYIDSSAWEGLDLPLVIRRNVTIRASPSVKMPIISIKSSDNSVRLAEGVTLTITDAIVLQNRGRLGMMSPGLDMLAPCPANESGSFTLLQDLLIVHPLCLHQEAQVEFFRNSTRPPAFPGRQLLGPQLPQPANCTNSSSAPLLQRCWPLRGLYEDIALIGQNPDELGRLLPTNIFIRMLNVQYLCAFTMPDECIQELGMKACFLYMSTLQRPPSGVAPPPPPVPKFPHQSLSPPPRAQSALLGDVAQTDSDRQDPLLLPVVLPCVLGGLFVAALAVVVPVAWITWHRRLPSRYTSSGKLAPIPVCINEDSLGKGCATESPALSPFNESNERPLQLHLRGGKPVDTAATAGPVRAHADATPASNPQVMAVKTGTLAVDYCIPALDAPFIVTPFTQHRLDLKMDVQWDTEVSLLPVVRGQGNFGRVVEGMYGGQRVAVKLVPDLSQWSGVGGPAALQSYVQEVEVLGRCSHPNVVRLLAACVTPPRLCLVMELMEISLDKLIHARGIAGSSQGQGDPQDSDSGAGSSGDQDCQALLPLEKVLHVGIELARGLEYLHPTIVHRDLKPGNVLLNNPYGPRPVVKLTDFGLSRLRSTVLVTRHPEAGTPPYMAPELYDIRNNVVTDKSDMYSLGVLLWEMLTGLVPWQGCDPLVVAYAVTINRDRLPLSSIAPARMPPKLQRLMERLWDHDPLRRPAAAEVVKQLALIQQSLASGWAALQTQQQSQVEPEPQIKPELHAQPQ</sequence>